<proteinExistence type="predicted"/>
<feature type="chain" id="PRO_5041728476" description="Nacre protein" evidence="1">
    <location>
        <begin position="28"/>
        <end position="200"/>
    </location>
</feature>
<keyword evidence="3" id="KW-1185">Reference proteome</keyword>
<evidence type="ECO:0000256" key="1">
    <source>
        <dbReference type="SAM" id="SignalP"/>
    </source>
</evidence>
<feature type="signal peptide" evidence="1">
    <location>
        <begin position="1"/>
        <end position="27"/>
    </location>
</feature>
<evidence type="ECO:0000313" key="2">
    <source>
        <dbReference type="EMBL" id="KAK3099928.1"/>
    </source>
</evidence>
<keyword evidence="1" id="KW-0732">Signal</keyword>
<dbReference type="AlphaFoldDB" id="A0AA88YIA2"/>
<evidence type="ECO:0008006" key="4">
    <source>
        <dbReference type="Google" id="ProtNLM"/>
    </source>
</evidence>
<dbReference type="EMBL" id="VSWD01000006">
    <property type="protein sequence ID" value="KAK3099928.1"/>
    <property type="molecule type" value="Genomic_DNA"/>
</dbReference>
<comment type="caution">
    <text evidence="2">The sequence shown here is derived from an EMBL/GenBank/DDBJ whole genome shotgun (WGS) entry which is preliminary data.</text>
</comment>
<protein>
    <recommendedName>
        <fullName evidence="4">Nacre protein</fullName>
    </recommendedName>
</protein>
<gene>
    <name evidence="2" type="ORF">FSP39_011919</name>
</gene>
<organism evidence="2 3">
    <name type="scientific">Pinctada imbricata</name>
    <name type="common">Atlantic pearl-oyster</name>
    <name type="synonym">Pinctada martensii</name>
    <dbReference type="NCBI Taxonomy" id="66713"/>
    <lineage>
        <taxon>Eukaryota</taxon>
        <taxon>Metazoa</taxon>
        <taxon>Spiralia</taxon>
        <taxon>Lophotrochozoa</taxon>
        <taxon>Mollusca</taxon>
        <taxon>Bivalvia</taxon>
        <taxon>Autobranchia</taxon>
        <taxon>Pteriomorphia</taxon>
        <taxon>Pterioida</taxon>
        <taxon>Pterioidea</taxon>
        <taxon>Pteriidae</taxon>
        <taxon>Pinctada</taxon>
    </lineage>
</organism>
<reference evidence="2" key="1">
    <citation type="submission" date="2019-08" db="EMBL/GenBank/DDBJ databases">
        <title>The improved chromosome-level genome for the pearl oyster Pinctada fucata martensii using PacBio sequencing and Hi-C.</title>
        <authorList>
            <person name="Zheng Z."/>
        </authorList>
    </citation>
    <scope>NUCLEOTIDE SEQUENCE</scope>
    <source>
        <strain evidence="2">ZZ-2019</strain>
        <tissue evidence="2">Adductor muscle</tissue>
    </source>
</reference>
<accession>A0AA88YIA2</accession>
<evidence type="ECO:0000313" key="3">
    <source>
        <dbReference type="Proteomes" id="UP001186944"/>
    </source>
</evidence>
<sequence>MFLQMVQAGAMSLFILVLVATITTVYSCRHQDTGYNDDGKGNMVYFDRHVLRCGNRGMRWFKLDRGSQTIRFEYECCNLPTKVRSREFQTTFTYEKGGNLVYLDRQRVSCGTKGILSGFNMQRNPRRDHIRFNVICNDYNRLNCQRTQYTHFNDDGKGKSFYLDRHRVQCNNGYFLNNFRLKRNGRHNKIRMEFKCCRPT</sequence>
<name>A0AA88YIA2_PINIB</name>
<dbReference type="Proteomes" id="UP001186944">
    <property type="component" value="Unassembled WGS sequence"/>
</dbReference>